<feature type="region of interest" description="Disordered" evidence="1">
    <location>
        <begin position="1"/>
        <end position="23"/>
    </location>
</feature>
<proteinExistence type="predicted"/>
<dbReference type="EMBL" id="KZ559565">
    <property type="protein sequence ID" value="PLN79115.1"/>
    <property type="molecule type" value="Genomic_DNA"/>
</dbReference>
<evidence type="ECO:0000313" key="2">
    <source>
        <dbReference type="EMBL" id="PLN79115.1"/>
    </source>
</evidence>
<dbReference type="OrthoDB" id="5343483at2759"/>
<feature type="compositionally biased region" description="Basic and acidic residues" evidence="1">
    <location>
        <begin position="243"/>
        <end position="253"/>
    </location>
</feature>
<organism evidence="2 3">
    <name type="scientific">Aspergillus taichungensis</name>
    <dbReference type="NCBI Taxonomy" id="482145"/>
    <lineage>
        <taxon>Eukaryota</taxon>
        <taxon>Fungi</taxon>
        <taxon>Dikarya</taxon>
        <taxon>Ascomycota</taxon>
        <taxon>Pezizomycotina</taxon>
        <taxon>Eurotiomycetes</taxon>
        <taxon>Eurotiomycetidae</taxon>
        <taxon>Eurotiales</taxon>
        <taxon>Aspergillaceae</taxon>
        <taxon>Aspergillus</taxon>
        <taxon>Aspergillus subgen. Circumdati</taxon>
    </lineage>
</organism>
<reference evidence="3" key="1">
    <citation type="submission" date="2017-12" db="EMBL/GenBank/DDBJ databases">
        <authorList>
            <consortium name="DOE Joint Genome Institute"/>
            <person name="Mondo S.J."/>
            <person name="Kjaerbolling I."/>
            <person name="Vesth T.C."/>
            <person name="Frisvad J.C."/>
            <person name="Nybo J.L."/>
            <person name="Theobald S."/>
            <person name="Kuo A."/>
            <person name="Bowyer P."/>
            <person name="Matsuda Y."/>
            <person name="Lyhne E.K."/>
            <person name="Kogle M.E."/>
            <person name="Clum A."/>
            <person name="Lipzen A."/>
            <person name="Salamov A."/>
            <person name="Ngan C.Y."/>
            <person name="Daum C."/>
            <person name="Chiniquy J."/>
            <person name="Barry K."/>
            <person name="LaButti K."/>
            <person name="Haridas S."/>
            <person name="Simmons B.A."/>
            <person name="Magnuson J.K."/>
            <person name="Mortensen U.H."/>
            <person name="Larsen T.O."/>
            <person name="Grigoriev I.V."/>
            <person name="Baker S.E."/>
            <person name="Andersen M.R."/>
            <person name="Nordberg H.P."/>
            <person name="Cantor M.N."/>
            <person name="Hua S.X."/>
        </authorList>
    </citation>
    <scope>NUCLEOTIDE SEQUENCE [LARGE SCALE GENOMIC DNA]</scope>
    <source>
        <strain evidence="3">IBT 19404</strain>
    </source>
</reference>
<feature type="compositionally biased region" description="Polar residues" evidence="1">
    <location>
        <begin position="1"/>
        <end position="10"/>
    </location>
</feature>
<protein>
    <submittedName>
        <fullName evidence="2">Uncharacterized protein</fullName>
    </submittedName>
</protein>
<keyword evidence="3" id="KW-1185">Reference proteome</keyword>
<accession>A0A2J5HPH9</accession>
<gene>
    <name evidence="2" type="ORF">BDW42DRAFT_173584</name>
</gene>
<name>A0A2J5HPH9_9EURO</name>
<sequence>MQESAANLQTRPARPPRHDVSGSGLILSPPSVAGWTLAEDGSIHSILRDNARKRLYVNPIAWTSDHLQLLACTFNYRPARSWNRKERAKRHPLESSHAPENVECQVERGIYESQRLKYANNLKVMLANPSLLGGKKSALQEILEAYNIHPQRSDILSFYFNRQHAAHLVTDGIFSSSAAPSSVAFITFDTIQSLRANHVQPHKSKSVPVLRQRRKRLQLLDPPNPAEDPYVLAVLIALAQNQRREQQEQKQQKDQGLGTGMNETQPKSASLPSEGMEQGAPSAAQSFKVHVLAVSLAFAKYLYVYTATIPVEFLDKFDEPFRYSPSCPIVVKYRRITVLRAYSWTRLHRILCTGTCSYCTTES</sequence>
<evidence type="ECO:0000313" key="3">
    <source>
        <dbReference type="Proteomes" id="UP000235023"/>
    </source>
</evidence>
<feature type="region of interest" description="Disordered" evidence="1">
    <location>
        <begin position="243"/>
        <end position="279"/>
    </location>
</feature>
<evidence type="ECO:0000256" key="1">
    <source>
        <dbReference type="SAM" id="MobiDB-lite"/>
    </source>
</evidence>
<dbReference type="AlphaFoldDB" id="A0A2J5HPH9"/>
<dbReference type="Proteomes" id="UP000235023">
    <property type="component" value="Unassembled WGS sequence"/>
</dbReference>
<feature type="compositionally biased region" description="Polar residues" evidence="1">
    <location>
        <begin position="261"/>
        <end position="271"/>
    </location>
</feature>